<feature type="region of interest" description="Disordered" evidence="1">
    <location>
        <begin position="1"/>
        <end position="58"/>
    </location>
</feature>
<reference evidence="3" key="2">
    <citation type="journal article" date="2008" name="Nucleic Acids Res.">
        <title>The rice annotation project database (RAP-DB): 2008 update.</title>
        <authorList>
            <consortium name="The rice annotation project (RAP)"/>
        </authorList>
    </citation>
    <scope>GENOME REANNOTATION</scope>
    <source>
        <strain evidence="3">cv. Nipponbare</strain>
    </source>
</reference>
<evidence type="ECO:0000313" key="2">
    <source>
        <dbReference type="EMBL" id="BAF23407.1"/>
    </source>
</evidence>
<name>Q0J6K8_ORYSJ</name>
<feature type="region of interest" description="Disordered" evidence="1">
    <location>
        <begin position="244"/>
        <end position="304"/>
    </location>
</feature>
<reference evidence="2 3" key="1">
    <citation type="journal article" date="2005" name="Nature">
        <title>The map-based sequence of the rice genome.</title>
        <authorList>
            <consortium name="International rice genome sequencing project (IRGSP)"/>
            <person name="Matsumoto T."/>
            <person name="Wu J."/>
            <person name="Kanamori H."/>
            <person name="Katayose Y."/>
            <person name="Fujisawa M."/>
            <person name="Namiki N."/>
            <person name="Mizuno H."/>
            <person name="Yamamoto K."/>
            <person name="Antonio B.A."/>
            <person name="Baba T."/>
            <person name="Sakata K."/>
            <person name="Nagamura Y."/>
            <person name="Aoki H."/>
            <person name="Arikawa K."/>
            <person name="Arita K."/>
            <person name="Bito T."/>
            <person name="Chiden Y."/>
            <person name="Fujitsuka N."/>
            <person name="Fukunaka R."/>
            <person name="Hamada M."/>
            <person name="Harada C."/>
            <person name="Hayashi A."/>
            <person name="Hijishita S."/>
            <person name="Honda M."/>
            <person name="Hosokawa S."/>
            <person name="Ichikawa Y."/>
            <person name="Idonuma A."/>
            <person name="Iijima M."/>
            <person name="Ikeda M."/>
            <person name="Ikeno M."/>
            <person name="Ito K."/>
            <person name="Ito S."/>
            <person name="Ito T."/>
            <person name="Ito Y."/>
            <person name="Ito Y."/>
            <person name="Iwabuchi A."/>
            <person name="Kamiya K."/>
            <person name="Karasawa W."/>
            <person name="Kurita K."/>
            <person name="Katagiri S."/>
            <person name="Kikuta A."/>
            <person name="Kobayashi H."/>
            <person name="Kobayashi N."/>
            <person name="Machita K."/>
            <person name="Maehara T."/>
            <person name="Masukawa M."/>
            <person name="Mizubayashi T."/>
            <person name="Mukai Y."/>
            <person name="Nagasaki H."/>
            <person name="Nagata Y."/>
            <person name="Naito S."/>
            <person name="Nakashima M."/>
            <person name="Nakama Y."/>
            <person name="Nakamichi Y."/>
            <person name="Nakamura M."/>
            <person name="Meguro A."/>
            <person name="Negishi M."/>
            <person name="Ohta I."/>
            <person name="Ohta T."/>
            <person name="Okamoto M."/>
            <person name="Ono N."/>
            <person name="Saji S."/>
            <person name="Sakaguchi M."/>
            <person name="Sakai K."/>
            <person name="Shibata M."/>
            <person name="Shimokawa T."/>
            <person name="Song J."/>
            <person name="Takazaki Y."/>
            <person name="Terasawa K."/>
            <person name="Tsugane M."/>
            <person name="Tsuji K."/>
            <person name="Ueda S."/>
            <person name="Waki K."/>
            <person name="Yamagata H."/>
            <person name="Yamamoto M."/>
            <person name="Yamamoto S."/>
            <person name="Yamane H."/>
            <person name="Yoshiki S."/>
            <person name="Yoshihara R."/>
            <person name="Yukawa K."/>
            <person name="Zhong H."/>
            <person name="Yano M."/>
            <person name="Yuan Q."/>
            <person name="Ouyang S."/>
            <person name="Liu J."/>
            <person name="Jones K.M."/>
            <person name="Gansberger K."/>
            <person name="Moffat K."/>
            <person name="Hill J."/>
            <person name="Bera J."/>
            <person name="Fadrosh D."/>
            <person name="Jin S."/>
            <person name="Johri S."/>
            <person name="Kim M."/>
            <person name="Overton L."/>
            <person name="Reardon M."/>
            <person name="Tsitrin T."/>
            <person name="Vuong H."/>
            <person name="Weaver B."/>
            <person name="Ciecko A."/>
            <person name="Tallon L."/>
            <person name="Jackson J."/>
            <person name="Pai G."/>
            <person name="Aken S.V."/>
            <person name="Utterback T."/>
            <person name="Reidmuller S."/>
            <person name="Feldblyum T."/>
            <person name="Hsiao J."/>
            <person name="Zismann V."/>
            <person name="Iobst S."/>
            <person name="de Vazeille A.R."/>
            <person name="Buell C.R."/>
            <person name="Ying K."/>
            <person name="Li Y."/>
            <person name="Lu T."/>
            <person name="Huang Y."/>
            <person name="Zhao Q."/>
            <person name="Feng Q."/>
            <person name="Zhang L."/>
            <person name="Zhu J."/>
            <person name="Weng Q."/>
            <person name="Mu J."/>
            <person name="Lu Y."/>
            <person name="Fan D."/>
            <person name="Liu Y."/>
            <person name="Guan J."/>
            <person name="Zhang Y."/>
            <person name="Yu S."/>
            <person name="Liu X."/>
            <person name="Zhang Y."/>
            <person name="Hong G."/>
            <person name="Han B."/>
            <person name="Choisne N."/>
            <person name="Demange N."/>
            <person name="Orjeda G."/>
            <person name="Samain S."/>
            <person name="Cattolico L."/>
            <person name="Pelletier E."/>
            <person name="Couloux A."/>
            <person name="Segurens B."/>
            <person name="Wincker P."/>
            <person name="D'Hont A."/>
            <person name="Scarpelli C."/>
            <person name="Weissenbach J."/>
            <person name="Salanoubat M."/>
            <person name="Quetier F."/>
            <person name="Yu Y."/>
            <person name="Kim H.R."/>
            <person name="Rambo T."/>
            <person name="Currie J."/>
            <person name="Collura K."/>
            <person name="Luo M."/>
            <person name="Yang T."/>
            <person name="Ammiraju J.S.S."/>
            <person name="Engler F."/>
            <person name="Soderlund C."/>
            <person name="Wing R.A."/>
            <person name="Palmer L.E."/>
            <person name="de la Bastide M."/>
            <person name="Spiegel L."/>
            <person name="Nascimento L."/>
            <person name="Zutavern T."/>
            <person name="O'Shaughnessy A."/>
            <person name="Dike S."/>
            <person name="Dedhia N."/>
            <person name="Preston R."/>
            <person name="Balija V."/>
            <person name="McCombie W.R."/>
            <person name="Chow T."/>
            <person name="Chen H."/>
            <person name="Chung M."/>
            <person name="Chen C."/>
            <person name="Shaw J."/>
            <person name="Wu H."/>
            <person name="Hsiao K."/>
            <person name="Chao Y."/>
            <person name="Chu M."/>
            <person name="Cheng C."/>
            <person name="Hour A."/>
            <person name="Lee P."/>
            <person name="Lin S."/>
            <person name="Lin Y."/>
            <person name="Liou J."/>
            <person name="Liu S."/>
            <person name="Hsing Y."/>
            <person name="Raghuvanshi S."/>
            <person name="Mohanty A."/>
            <person name="Bharti A.K."/>
            <person name="Gaur A."/>
            <person name="Gupta V."/>
            <person name="Kumar D."/>
            <person name="Ravi V."/>
            <person name="Vij S."/>
            <person name="Kapur A."/>
            <person name="Khurana P."/>
            <person name="Khurana P."/>
            <person name="Khurana J.P."/>
            <person name="Tyagi A.K."/>
            <person name="Gaikwad K."/>
            <person name="Singh A."/>
            <person name="Dalal V."/>
            <person name="Srivastava S."/>
            <person name="Dixit A."/>
            <person name="Pal A.K."/>
            <person name="Ghazi I.A."/>
            <person name="Yadav M."/>
            <person name="Pandit A."/>
            <person name="Bhargava A."/>
            <person name="Sureshbabu K."/>
            <person name="Batra K."/>
            <person name="Sharma T.R."/>
            <person name="Mohapatra T."/>
            <person name="Singh N.K."/>
            <person name="Messing J."/>
            <person name="Nelson A.B."/>
            <person name="Fuks G."/>
            <person name="Kavchok S."/>
            <person name="Keizer G."/>
            <person name="Linton E."/>
            <person name="Llaca V."/>
            <person name="Song R."/>
            <person name="Tanyolac B."/>
            <person name="Young S."/>
            <person name="Ho-Il K."/>
            <person name="Hahn J.H."/>
            <person name="Sangsakoo G."/>
            <person name="Vanavichit A."/>
            <person name="de Mattos Luiz.A.T."/>
            <person name="Zimmer P.D."/>
            <person name="Malone G."/>
            <person name="Dellagostin O."/>
            <person name="de Oliveira A.C."/>
            <person name="Bevan M."/>
            <person name="Bancroft I."/>
            <person name="Minx P."/>
            <person name="Cordum H."/>
            <person name="Wilson R."/>
            <person name="Cheng Z."/>
            <person name="Jin W."/>
            <person name="Jiang J."/>
            <person name="Leong S.A."/>
            <person name="Iwama H."/>
            <person name="Gojobori T."/>
            <person name="Itoh T."/>
            <person name="Niimura Y."/>
            <person name="Fujii Y."/>
            <person name="Habara T."/>
            <person name="Sakai H."/>
            <person name="Sato Y."/>
            <person name="Wilson G."/>
            <person name="Kumar K."/>
            <person name="McCouch S."/>
            <person name="Juretic N."/>
            <person name="Hoen D."/>
            <person name="Wright S."/>
            <person name="Bruskiewich R."/>
            <person name="Bureau T."/>
            <person name="Miyao A."/>
            <person name="Hirochika H."/>
            <person name="Nishikawa T."/>
            <person name="Kadowaki K."/>
            <person name="Sugiura M."/>
            <person name="Burr B."/>
            <person name="Sasaki T."/>
        </authorList>
    </citation>
    <scope>NUCLEOTIDE SEQUENCE [LARGE SCALE GENOMIC DNA]</scope>
    <source>
        <strain evidence="3">cv. Nipponbare</strain>
    </source>
</reference>
<feature type="non-terminal residue" evidence="2">
    <location>
        <position position="1"/>
    </location>
</feature>
<feature type="region of interest" description="Disordered" evidence="1">
    <location>
        <begin position="155"/>
        <end position="231"/>
    </location>
</feature>
<feature type="compositionally biased region" description="Basic residues" evidence="1">
    <location>
        <begin position="9"/>
        <end position="23"/>
    </location>
</feature>
<dbReference type="KEGG" id="dosa:Os08g0300300"/>
<feature type="compositionally biased region" description="Basic and acidic residues" evidence="1">
    <location>
        <begin position="29"/>
        <end position="45"/>
    </location>
</feature>
<evidence type="ECO:0000256" key="1">
    <source>
        <dbReference type="SAM" id="MobiDB-lite"/>
    </source>
</evidence>
<dbReference type="EMBL" id="AP008214">
    <property type="protein sequence ID" value="BAF23407.1"/>
    <property type="molecule type" value="Genomic_DNA"/>
</dbReference>
<protein>
    <submittedName>
        <fullName evidence="2">Os08g0300300 protein</fullName>
    </submittedName>
</protein>
<evidence type="ECO:0000313" key="3">
    <source>
        <dbReference type="Proteomes" id="UP000000763"/>
    </source>
</evidence>
<feature type="region of interest" description="Disordered" evidence="1">
    <location>
        <begin position="358"/>
        <end position="462"/>
    </location>
</feature>
<feature type="compositionally biased region" description="Basic and acidic residues" evidence="1">
    <location>
        <begin position="280"/>
        <end position="298"/>
    </location>
</feature>
<feature type="compositionally biased region" description="Basic residues" evidence="1">
    <location>
        <begin position="155"/>
        <end position="200"/>
    </location>
</feature>
<proteinExistence type="predicted"/>
<gene>
    <name evidence="2" type="ordered locus">Os08g0300300</name>
</gene>
<accession>Q0J6K8</accession>
<organism evidence="2 3">
    <name type="scientific">Oryza sativa subsp. japonica</name>
    <name type="common">Rice</name>
    <dbReference type="NCBI Taxonomy" id="39947"/>
    <lineage>
        <taxon>Eukaryota</taxon>
        <taxon>Viridiplantae</taxon>
        <taxon>Streptophyta</taxon>
        <taxon>Embryophyta</taxon>
        <taxon>Tracheophyta</taxon>
        <taxon>Spermatophyta</taxon>
        <taxon>Magnoliopsida</taxon>
        <taxon>Liliopsida</taxon>
        <taxon>Poales</taxon>
        <taxon>Poaceae</taxon>
        <taxon>BOP clade</taxon>
        <taxon>Oryzoideae</taxon>
        <taxon>Oryzeae</taxon>
        <taxon>Oryzinae</taxon>
        <taxon>Oryza</taxon>
        <taxon>Oryza sativa</taxon>
    </lineage>
</organism>
<feature type="compositionally biased region" description="Low complexity" evidence="1">
    <location>
        <begin position="397"/>
        <end position="417"/>
    </location>
</feature>
<feature type="compositionally biased region" description="Basic residues" evidence="1">
    <location>
        <begin position="257"/>
        <end position="274"/>
    </location>
</feature>
<dbReference type="Proteomes" id="UP000000763">
    <property type="component" value="Chromosome 8"/>
</dbReference>
<dbReference type="AlphaFoldDB" id="Q0J6K8"/>
<feature type="compositionally biased region" description="Low complexity" evidence="1">
    <location>
        <begin position="435"/>
        <end position="444"/>
    </location>
</feature>
<sequence>PHDLPPQGHPHRRPHRRDRRHLGRPLQLPHDEGPARLQRDQREGQRAQAASGGGGVHPDVVLRVRPAVAGAVPAVPDSRGAVAAERDVPFAEPIPAVPLPGGALQRLGQPLPQHQRRRHPQPLLHGHQRRLPPGLHARLFRRLLRARRAQLRRRRAVGAVRPHHPHRRHLRPPRRHAARRPLRTRPRPRRHPRLRLLPRRHAPDDGVRVRHHPGAHQQPAPPPARHARAAHLQDRRRLLQLQHLRPHPQSQGPPAPRRPRRAVHAAAHRRRRGGRAAAELQRRREGGPHRAHAPDHGAPRVPGGRRAALLAGTGAVRPRAARAPAGTAQEAGVPDGAGAVPQGLHGREVRGAGLRQARVREAGHHRRRGAVAGGDGDVRRPAPLHQHVAVHGGGDHVAGQGARPLPRGRPATPPRRAQVLRQVAGGGDPDEARLHAGAHPRAAPGAGGKPVEAAPVAEGRRRQEIPVAPRLASQRQRLIDRCRGVHYIDTRTYILAGQRGMMMMECLHINIRTYTLDWSLSFCEFCAIITAPIPGGHE</sequence>